<keyword evidence="2" id="KW-0812">Transmembrane</keyword>
<dbReference type="EMBL" id="CABM01000008">
    <property type="protein sequence ID" value="CBH95604.1"/>
    <property type="molecule type" value="Genomic_DNA"/>
</dbReference>
<evidence type="ECO:0000256" key="1">
    <source>
        <dbReference type="SAM" id="MobiDB-lite"/>
    </source>
</evidence>
<feature type="transmembrane region" description="Helical" evidence="2">
    <location>
        <begin position="204"/>
        <end position="223"/>
    </location>
</feature>
<feature type="transmembrane region" description="Helical" evidence="2">
    <location>
        <begin position="53"/>
        <end position="74"/>
    </location>
</feature>
<dbReference type="AlphaFoldDB" id="E6PL03"/>
<feature type="transmembrane region" description="Helical" evidence="2">
    <location>
        <begin position="327"/>
        <end position="346"/>
    </location>
</feature>
<feature type="transmembrane region" description="Helical" evidence="2">
    <location>
        <begin position="243"/>
        <end position="269"/>
    </location>
</feature>
<feature type="transmembrane region" description="Helical" evidence="2">
    <location>
        <begin position="170"/>
        <end position="192"/>
    </location>
</feature>
<protein>
    <submittedName>
        <fullName evidence="3">Uncharacterized protein</fullName>
    </submittedName>
</protein>
<feature type="transmembrane region" description="Helical" evidence="2">
    <location>
        <begin position="124"/>
        <end position="150"/>
    </location>
</feature>
<name>E6PL03_9ZZZZ</name>
<sequence length="353" mass="38267">MTRNITTLSVQNPSAGQADAHPLGAARRSDWRADHPLHHTGPHHPTQARLLGAVRILFGLFFLVNLLLHFNPAYAAQFIPDMLHAAQATGQPAWLGQWAAQVLAVFQFVGPGRALALMFGIETLLTLGLLTGLGFPALGWLGLVYELFLWSTIGGLGGPYVSGATDPGTAIVYALGFVVILLTRAWQGASWWQGEARAPSREALRLAFLLFGALWAFDAWWKWQPGFLGQIASFFSAAQAGQPSWIVSWIALFILLMQAIGPFVFAVLAALTESAVAISVLFAHWLPLKWLRIALVLGLVYSLVLWTTAEGFGGPYGPGFTGNKGDVLGTTSVYAIIFLFLLAALWRPRRPVA</sequence>
<evidence type="ECO:0000256" key="2">
    <source>
        <dbReference type="SAM" id="Phobius"/>
    </source>
</evidence>
<feature type="region of interest" description="Disordered" evidence="1">
    <location>
        <begin position="1"/>
        <end position="23"/>
    </location>
</feature>
<keyword evidence="2" id="KW-0472">Membrane</keyword>
<feature type="transmembrane region" description="Helical" evidence="2">
    <location>
        <begin position="290"/>
        <end position="307"/>
    </location>
</feature>
<reference evidence="3" key="1">
    <citation type="submission" date="2009-10" db="EMBL/GenBank/DDBJ databases">
        <title>Diversity of trophic interactions inside an arsenic-rich microbial ecosystem.</title>
        <authorList>
            <person name="Bertin P.N."/>
            <person name="Heinrich-Salmeron A."/>
            <person name="Pelletier E."/>
            <person name="Goulhen-Chollet F."/>
            <person name="Arsene-Ploetze F."/>
            <person name="Gallien S."/>
            <person name="Calteau A."/>
            <person name="Vallenet D."/>
            <person name="Casiot C."/>
            <person name="Chane-Woon-Ming B."/>
            <person name="Giloteaux L."/>
            <person name="Barakat M."/>
            <person name="Bonnefoy V."/>
            <person name="Bruneel O."/>
            <person name="Chandler M."/>
            <person name="Cleiss J."/>
            <person name="Duran R."/>
            <person name="Elbaz-Poulichet F."/>
            <person name="Fonknechten N."/>
            <person name="Lauga B."/>
            <person name="Mornico D."/>
            <person name="Ortet P."/>
            <person name="Schaeffer C."/>
            <person name="Siguier P."/>
            <person name="Alexander Thil Smith A."/>
            <person name="Van Dorsselaer A."/>
            <person name="Weissenbach J."/>
            <person name="Medigue C."/>
            <person name="Le Paslier D."/>
        </authorList>
    </citation>
    <scope>NUCLEOTIDE SEQUENCE</scope>
</reference>
<organism evidence="3">
    <name type="scientific">mine drainage metagenome</name>
    <dbReference type="NCBI Taxonomy" id="410659"/>
    <lineage>
        <taxon>unclassified sequences</taxon>
        <taxon>metagenomes</taxon>
        <taxon>ecological metagenomes</taxon>
    </lineage>
</organism>
<gene>
    <name evidence="3" type="ORF">CARN2_1868</name>
</gene>
<accession>E6PL03</accession>
<feature type="compositionally biased region" description="Polar residues" evidence="1">
    <location>
        <begin position="1"/>
        <end position="15"/>
    </location>
</feature>
<feature type="transmembrane region" description="Helical" evidence="2">
    <location>
        <begin position="94"/>
        <end position="112"/>
    </location>
</feature>
<proteinExistence type="predicted"/>
<keyword evidence="2" id="KW-1133">Transmembrane helix</keyword>
<comment type="caution">
    <text evidence="3">The sequence shown here is derived from an EMBL/GenBank/DDBJ whole genome shotgun (WGS) entry which is preliminary data.</text>
</comment>
<evidence type="ECO:0000313" key="3">
    <source>
        <dbReference type="EMBL" id="CBH95604.1"/>
    </source>
</evidence>